<dbReference type="Pfam" id="PF11255">
    <property type="entry name" value="DUF3054"/>
    <property type="match status" value="1"/>
</dbReference>
<reference evidence="2" key="1">
    <citation type="submission" date="2020-05" db="EMBL/GenBank/DDBJ databases">
        <authorList>
            <person name="Chiriac C."/>
            <person name="Salcher M."/>
            <person name="Ghai R."/>
            <person name="Kavagutti S V."/>
        </authorList>
    </citation>
    <scope>NUCLEOTIDE SEQUENCE</scope>
</reference>
<evidence type="ECO:0000313" key="2">
    <source>
        <dbReference type="EMBL" id="CAB4627090.1"/>
    </source>
</evidence>
<organism evidence="2">
    <name type="scientific">freshwater metagenome</name>
    <dbReference type="NCBI Taxonomy" id="449393"/>
    <lineage>
        <taxon>unclassified sequences</taxon>
        <taxon>metagenomes</taxon>
        <taxon>ecological metagenomes</taxon>
    </lineage>
</organism>
<feature type="transmembrane region" description="Helical" evidence="1">
    <location>
        <begin position="91"/>
        <end position="112"/>
    </location>
</feature>
<accession>A0A6J6IR78</accession>
<feature type="transmembrane region" description="Helical" evidence="1">
    <location>
        <begin position="64"/>
        <end position="85"/>
    </location>
</feature>
<keyword evidence="1" id="KW-1133">Transmembrane helix</keyword>
<dbReference type="EMBL" id="CAEZVQ010000005">
    <property type="protein sequence ID" value="CAB4627090.1"/>
    <property type="molecule type" value="Genomic_DNA"/>
</dbReference>
<gene>
    <name evidence="2" type="ORF">UFOPK2086_00102</name>
</gene>
<feature type="transmembrane region" description="Helical" evidence="1">
    <location>
        <begin position="32"/>
        <end position="52"/>
    </location>
</feature>
<dbReference type="InterPro" id="IPR021414">
    <property type="entry name" value="DUF3054"/>
</dbReference>
<protein>
    <submittedName>
        <fullName evidence="2">Unannotated protein</fullName>
    </submittedName>
</protein>
<name>A0A6J6IR78_9ZZZZ</name>
<keyword evidence="1" id="KW-0812">Transmembrane</keyword>
<proteinExistence type="predicted"/>
<evidence type="ECO:0000256" key="1">
    <source>
        <dbReference type="SAM" id="Phobius"/>
    </source>
</evidence>
<keyword evidence="1" id="KW-0472">Membrane</keyword>
<feature type="transmembrane region" description="Helical" evidence="1">
    <location>
        <begin position="9"/>
        <end position="26"/>
    </location>
</feature>
<dbReference type="AlphaFoldDB" id="A0A6J6IR78"/>
<sequence length="121" mass="13094">MNRVALRSLAFDWVCVLAMAIIGTNNHETDNGISGVLFVAAPFLIASTLSRVLMRATKKDETSVADGVTVVLFTVAIGMILRRFAFDRGTATAFVIVATVFLGITMLGWRGLMARRSASRL</sequence>